<dbReference type="GO" id="GO:0005524">
    <property type="term" value="F:ATP binding"/>
    <property type="evidence" value="ECO:0007669"/>
    <property type="project" value="UniProtKB-UniRule"/>
</dbReference>
<feature type="compositionally biased region" description="Basic and acidic residues" evidence="5">
    <location>
        <begin position="17"/>
        <end position="27"/>
    </location>
</feature>
<dbReference type="SMART" id="SM00240">
    <property type="entry name" value="FHA"/>
    <property type="match status" value="1"/>
</dbReference>
<dbReference type="SMART" id="SM00220">
    <property type="entry name" value="S_TKc"/>
    <property type="match status" value="1"/>
</dbReference>
<dbReference type="GO" id="GO:0004672">
    <property type="term" value="F:protein kinase activity"/>
    <property type="evidence" value="ECO:0007669"/>
    <property type="project" value="InterPro"/>
</dbReference>
<dbReference type="Gene3D" id="3.30.200.20">
    <property type="entry name" value="Phosphorylase Kinase, domain 1"/>
    <property type="match status" value="1"/>
</dbReference>
<gene>
    <name evidence="8" type="ORF">TAPDE_003750</name>
</gene>
<evidence type="ECO:0000313" key="9">
    <source>
        <dbReference type="Proteomes" id="UP000013776"/>
    </source>
</evidence>
<dbReference type="OrthoDB" id="407410at2759"/>
<feature type="binding site" evidence="4">
    <location>
        <position position="261"/>
    </location>
    <ligand>
        <name>ATP</name>
        <dbReference type="ChEBI" id="CHEBI:30616"/>
    </ligand>
</feature>
<dbReference type="PROSITE" id="PS50011">
    <property type="entry name" value="PROTEIN_KINASE_DOM"/>
    <property type="match status" value="1"/>
</dbReference>
<dbReference type="EMBL" id="CAHR02000154">
    <property type="protein sequence ID" value="CCG83514.1"/>
    <property type="molecule type" value="Genomic_DNA"/>
</dbReference>
<sequence>MSAQYPTPISIAGSFDEPEHTAKRSRHVDHCDIGRWSSSQDDDMTRLLIDSQRFRKRDASPAPTYSDTELKNFDTANAESDLSVWGYMVSNSQRSLSFLLSKESRCKSGKQKQQSEDKTAIPMTGVILKDYNGDNIASSGYLIGRNPECDVVFNNDKISERHCVIFKINSCTSKSNGQKNDIQQFVYLQDISGHGTYDGDEILLTPDGPSWTYRSSRKTSHRSFEERFERRKTIGRGHFAEVHEVFEKATGQRFAAKVIKKRLVTNDETFLQEIGLLMACTHQLITCIRDVFETDTETYLILELAEGGELFDRIIQKGKFTEDETRILFSQIFAALSYLHQHSVVHRDIKPENILLTSSEGLEIRLADFGLAKIIGNQSATSTLAGTPSYIPPEMLNTPAAGHSLSFNNKVDSWSAGVVLYICLCGFPPFSQELAPPPMRTQIKQGLYQFQRPYWDNVSDSAIDLVQRLLTVNPESRYSIAQAMQHPFMQHSTKSDTAVTTNTPTTDSRQKGMKRQRTMLSQIGRNKTQY</sequence>
<dbReference type="InterPro" id="IPR000719">
    <property type="entry name" value="Prot_kinase_dom"/>
</dbReference>
<dbReference type="PROSITE" id="PS00107">
    <property type="entry name" value="PROTEIN_KINASE_ATP"/>
    <property type="match status" value="1"/>
</dbReference>
<evidence type="ECO:0000259" key="6">
    <source>
        <dbReference type="PROSITE" id="PS50006"/>
    </source>
</evidence>
<dbReference type="PANTHER" id="PTHR24347">
    <property type="entry name" value="SERINE/THREONINE-PROTEIN KINASE"/>
    <property type="match status" value="1"/>
</dbReference>
<dbReference type="Proteomes" id="UP000013776">
    <property type="component" value="Unassembled WGS sequence"/>
</dbReference>
<dbReference type="eggNOG" id="KOG0615">
    <property type="taxonomic scope" value="Eukaryota"/>
</dbReference>
<comment type="similarity">
    <text evidence="1">Belongs to the protein kinase superfamily. CAMK Ser/Thr protein kinase family. CHEK2 subfamily.</text>
</comment>
<dbReference type="PROSITE" id="PS00108">
    <property type="entry name" value="PROTEIN_KINASE_ST"/>
    <property type="match status" value="1"/>
</dbReference>
<evidence type="ECO:0000256" key="4">
    <source>
        <dbReference type="PROSITE-ProRule" id="PRU10141"/>
    </source>
</evidence>
<dbReference type="InterPro" id="IPR008271">
    <property type="entry name" value="Ser/Thr_kinase_AS"/>
</dbReference>
<dbReference type="CDD" id="cd05117">
    <property type="entry name" value="STKc_CAMK"/>
    <property type="match status" value="1"/>
</dbReference>
<keyword evidence="2 4" id="KW-0547">Nucleotide-binding</keyword>
<dbReference type="PROSITE" id="PS50006">
    <property type="entry name" value="FHA_DOMAIN"/>
    <property type="match status" value="1"/>
</dbReference>
<organism evidence="8 9">
    <name type="scientific">Taphrina deformans (strain PYCC 5710 / ATCC 11124 / CBS 356.35 / IMI 108563 / JCM 9778 / NBRC 8474)</name>
    <name type="common">Peach leaf curl fungus</name>
    <name type="synonym">Lalaria deformans</name>
    <dbReference type="NCBI Taxonomy" id="1097556"/>
    <lineage>
        <taxon>Eukaryota</taxon>
        <taxon>Fungi</taxon>
        <taxon>Dikarya</taxon>
        <taxon>Ascomycota</taxon>
        <taxon>Taphrinomycotina</taxon>
        <taxon>Taphrinomycetes</taxon>
        <taxon>Taphrinales</taxon>
        <taxon>Taphrinaceae</taxon>
        <taxon>Taphrina</taxon>
    </lineage>
</organism>
<keyword evidence="8" id="KW-0418">Kinase</keyword>
<dbReference type="InterPro" id="IPR011009">
    <property type="entry name" value="Kinase-like_dom_sf"/>
</dbReference>
<dbReference type="AlphaFoldDB" id="R4XG92"/>
<reference evidence="8 9" key="1">
    <citation type="journal article" date="2013" name="MBio">
        <title>Genome sequencing of the plant pathogen Taphrina deformans, the causal agent of peach leaf curl.</title>
        <authorList>
            <person name="Cisse O.H."/>
            <person name="Almeida J.M.G.C.F."/>
            <person name="Fonseca A."/>
            <person name="Kumar A.A."/>
            <person name="Salojaervi J."/>
            <person name="Overmyer K."/>
            <person name="Hauser P.M."/>
            <person name="Pagni M."/>
        </authorList>
    </citation>
    <scope>NUCLEOTIDE SEQUENCE [LARGE SCALE GENOMIC DNA]</scope>
    <source>
        <strain evidence="9">PYCC 5710 / ATCC 11124 / CBS 356.35 / IMI 108563 / JCM 9778 / NBRC 8474</strain>
    </source>
</reference>
<evidence type="ECO:0000256" key="2">
    <source>
        <dbReference type="ARBA" id="ARBA00022741"/>
    </source>
</evidence>
<dbReference type="Gene3D" id="1.10.510.10">
    <property type="entry name" value="Transferase(Phosphotransferase) domain 1"/>
    <property type="match status" value="1"/>
</dbReference>
<dbReference type="InterPro" id="IPR000253">
    <property type="entry name" value="FHA_dom"/>
</dbReference>
<proteinExistence type="inferred from homology"/>
<dbReference type="SUPFAM" id="SSF56112">
    <property type="entry name" value="Protein kinase-like (PK-like)"/>
    <property type="match status" value="1"/>
</dbReference>
<keyword evidence="8" id="KW-0808">Transferase</keyword>
<dbReference type="InterPro" id="IPR008984">
    <property type="entry name" value="SMAD_FHA_dom_sf"/>
</dbReference>
<evidence type="ECO:0000256" key="3">
    <source>
        <dbReference type="ARBA" id="ARBA00022840"/>
    </source>
</evidence>
<evidence type="ECO:0000313" key="8">
    <source>
        <dbReference type="EMBL" id="CCG83514.1"/>
    </source>
</evidence>
<comment type="caution">
    <text evidence="8">The sequence shown here is derived from an EMBL/GenBank/DDBJ whole genome shotgun (WGS) entry which is preliminary data.</text>
</comment>
<dbReference type="VEuPathDB" id="FungiDB:TAPDE_003750"/>
<dbReference type="Pfam" id="PF00069">
    <property type="entry name" value="Pkinase"/>
    <property type="match status" value="1"/>
</dbReference>
<dbReference type="STRING" id="1097556.R4XG92"/>
<feature type="region of interest" description="Disordered" evidence="5">
    <location>
        <begin position="491"/>
        <end position="516"/>
    </location>
</feature>
<dbReference type="SUPFAM" id="SSF49879">
    <property type="entry name" value="SMAD/FHA domain"/>
    <property type="match status" value="1"/>
</dbReference>
<dbReference type="Gene3D" id="2.60.200.20">
    <property type="match status" value="1"/>
</dbReference>
<keyword evidence="3 4" id="KW-0067">ATP-binding</keyword>
<dbReference type="FunFam" id="1.10.510.10:FF:000571">
    <property type="entry name" value="Maternal embryonic leucine zipper kinase"/>
    <property type="match status" value="1"/>
</dbReference>
<protein>
    <submittedName>
        <fullName evidence="8">Serine/threonine-protein kinase chk2</fullName>
    </submittedName>
</protein>
<feature type="domain" description="FHA" evidence="6">
    <location>
        <begin position="141"/>
        <end position="203"/>
    </location>
</feature>
<keyword evidence="9" id="KW-1185">Reference proteome</keyword>
<dbReference type="InterPro" id="IPR017441">
    <property type="entry name" value="Protein_kinase_ATP_BS"/>
</dbReference>
<feature type="region of interest" description="Disordered" evidence="5">
    <location>
        <begin position="1"/>
        <end position="27"/>
    </location>
</feature>
<evidence type="ECO:0000256" key="1">
    <source>
        <dbReference type="ARBA" id="ARBA00005575"/>
    </source>
</evidence>
<feature type="domain" description="Protein kinase" evidence="7">
    <location>
        <begin position="228"/>
        <end position="489"/>
    </location>
</feature>
<evidence type="ECO:0000256" key="5">
    <source>
        <dbReference type="SAM" id="MobiDB-lite"/>
    </source>
</evidence>
<feature type="compositionally biased region" description="Low complexity" evidence="5">
    <location>
        <begin position="497"/>
        <end position="506"/>
    </location>
</feature>
<name>R4XG92_TAPDE</name>
<evidence type="ECO:0000259" key="7">
    <source>
        <dbReference type="PROSITE" id="PS50011"/>
    </source>
</evidence>
<dbReference type="Pfam" id="PF00498">
    <property type="entry name" value="FHA"/>
    <property type="match status" value="1"/>
</dbReference>
<accession>R4XG92</accession>